<evidence type="ECO:0000313" key="1">
    <source>
        <dbReference type="EMBL" id="WTU44256.1"/>
    </source>
</evidence>
<dbReference type="AlphaFoldDB" id="A0AAU2HAJ3"/>
<organism evidence="1">
    <name type="scientific">Streptomyces sp. NBC_00060</name>
    <dbReference type="NCBI Taxonomy" id="2975636"/>
    <lineage>
        <taxon>Bacteria</taxon>
        <taxon>Bacillati</taxon>
        <taxon>Actinomycetota</taxon>
        <taxon>Actinomycetes</taxon>
        <taxon>Kitasatosporales</taxon>
        <taxon>Streptomycetaceae</taxon>
        <taxon>Streptomyces</taxon>
    </lineage>
</organism>
<sequence length="55" mass="5731">MGAVDGRRVSVALRAAALMVGPDTGGTIEFMVARNNGGKDVWLTDGCRVVVPTKN</sequence>
<reference evidence="1" key="1">
    <citation type="submission" date="2022-10" db="EMBL/GenBank/DDBJ databases">
        <title>The complete genomes of actinobacterial strains from the NBC collection.</title>
        <authorList>
            <person name="Joergensen T.S."/>
            <person name="Alvarez Arevalo M."/>
            <person name="Sterndorff E.B."/>
            <person name="Faurdal D."/>
            <person name="Vuksanovic O."/>
            <person name="Mourched A.-S."/>
            <person name="Charusanti P."/>
            <person name="Shaw S."/>
            <person name="Blin K."/>
            <person name="Weber T."/>
        </authorList>
    </citation>
    <scope>NUCLEOTIDE SEQUENCE</scope>
    <source>
        <strain evidence="1">NBC_00060</strain>
    </source>
</reference>
<dbReference type="EMBL" id="CP108253">
    <property type="protein sequence ID" value="WTU44256.1"/>
    <property type="molecule type" value="Genomic_DNA"/>
</dbReference>
<gene>
    <name evidence="1" type="ORF">OHV25_34090</name>
</gene>
<accession>A0AAU2HAJ3</accession>
<protein>
    <submittedName>
        <fullName evidence="1">Uncharacterized protein</fullName>
    </submittedName>
</protein>
<proteinExistence type="predicted"/>
<name>A0AAU2HAJ3_9ACTN</name>